<sequence>MANDREEAERAYRIAEERFLAGALRSARNAKRLFASLPALQNAIAAYEVHAAAAPARRGRNWYAVLGLPTDAITHDDIKKQYRRLCLVLHPDKNRSAAADGAFKLLQQAWEALSDRHPPGSAFASKPSRTQPRPTHAPRPRAPPSSVRTGRYGSRAPPRDWSSFGFTFTCPAACPRCGTRFSSVVSVGLCKLSCKARSYDATVHVRSRDSATAF</sequence>
<dbReference type="OrthoDB" id="10250354at2759"/>
<dbReference type="EMBL" id="LWDX02028831">
    <property type="protein sequence ID" value="OEL28931.1"/>
    <property type="molecule type" value="Genomic_DNA"/>
</dbReference>
<dbReference type="SUPFAM" id="SSF46565">
    <property type="entry name" value="Chaperone J-domain"/>
    <property type="match status" value="1"/>
</dbReference>
<dbReference type="AlphaFoldDB" id="A0A1E5VUW7"/>
<reference evidence="3 4" key="1">
    <citation type="submission" date="2016-09" db="EMBL/GenBank/DDBJ databases">
        <title>The draft genome of Dichanthelium oligosanthes: A C3 panicoid grass species.</title>
        <authorList>
            <person name="Studer A.J."/>
            <person name="Schnable J.C."/>
            <person name="Brutnell T.P."/>
        </authorList>
    </citation>
    <scope>NUCLEOTIDE SEQUENCE [LARGE SCALE GENOMIC DNA]</scope>
    <source>
        <strain evidence="4">cv. Kellogg 1175</strain>
        <tissue evidence="3">Leaf</tissue>
    </source>
</reference>
<feature type="domain" description="J" evidence="2">
    <location>
        <begin position="61"/>
        <end position="118"/>
    </location>
</feature>
<dbReference type="GO" id="GO:0005783">
    <property type="term" value="C:endoplasmic reticulum"/>
    <property type="evidence" value="ECO:0007669"/>
    <property type="project" value="UniProtKB-ARBA"/>
</dbReference>
<dbReference type="PROSITE" id="PS50076">
    <property type="entry name" value="DNAJ_2"/>
    <property type="match status" value="1"/>
</dbReference>
<dbReference type="PRINTS" id="PR00625">
    <property type="entry name" value="JDOMAIN"/>
</dbReference>
<name>A0A1E5VUW7_9POAL</name>
<dbReference type="SMART" id="SM00271">
    <property type="entry name" value="DnaJ"/>
    <property type="match status" value="1"/>
</dbReference>
<proteinExistence type="predicted"/>
<dbReference type="Pfam" id="PF00226">
    <property type="entry name" value="DnaJ"/>
    <property type="match status" value="1"/>
</dbReference>
<protein>
    <recommendedName>
        <fullName evidence="2">J domain-containing protein</fullName>
    </recommendedName>
</protein>
<feature type="region of interest" description="Disordered" evidence="1">
    <location>
        <begin position="116"/>
        <end position="156"/>
    </location>
</feature>
<evidence type="ECO:0000256" key="1">
    <source>
        <dbReference type="SAM" id="MobiDB-lite"/>
    </source>
</evidence>
<comment type="caution">
    <text evidence="3">The sequence shown here is derived from an EMBL/GenBank/DDBJ whole genome shotgun (WGS) entry which is preliminary data.</text>
</comment>
<accession>A0A1E5VUW7</accession>
<dbReference type="InterPro" id="IPR036869">
    <property type="entry name" value="J_dom_sf"/>
</dbReference>
<evidence type="ECO:0000313" key="4">
    <source>
        <dbReference type="Proteomes" id="UP000095767"/>
    </source>
</evidence>
<dbReference type="Proteomes" id="UP000095767">
    <property type="component" value="Unassembled WGS sequence"/>
</dbReference>
<gene>
    <name evidence="3" type="ORF">BAE44_0010047</name>
</gene>
<evidence type="ECO:0000259" key="2">
    <source>
        <dbReference type="PROSITE" id="PS50076"/>
    </source>
</evidence>
<dbReference type="Gene3D" id="1.10.287.110">
    <property type="entry name" value="DnaJ domain"/>
    <property type="match status" value="1"/>
</dbReference>
<evidence type="ECO:0000313" key="3">
    <source>
        <dbReference type="EMBL" id="OEL28931.1"/>
    </source>
</evidence>
<dbReference type="PANTHER" id="PTHR44137:SF16">
    <property type="entry name" value="OS03G0837400 PROTEIN"/>
    <property type="match status" value="1"/>
</dbReference>
<keyword evidence="4" id="KW-1185">Reference proteome</keyword>
<organism evidence="3 4">
    <name type="scientific">Dichanthelium oligosanthes</name>
    <dbReference type="NCBI Taxonomy" id="888268"/>
    <lineage>
        <taxon>Eukaryota</taxon>
        <taxon>Viridiplantae</taxon>
        <taxon>Streptophyta</taxon>
        <taxon>Embryophyta</taxon>
        <taxon>Tracheophyta</taxon>
        <taxon>Spermatophyta</taxon>
        <taxon>Magnoliopsida</taxon>
        <taxon>Liliopsida</taxon>
        <taxon>Poales</taxon>
        <taxon>Poaceae</taxon>
        <taxon>PACMAD clade</taxon>
        <taxon>Panicoideae</taxon>
        <taxon>Panicodae</taxon>
        <taxon>Paniceae</taxon>
        <taxon>Dichantheliinae</taxon>
        <taxon>Dichanthelium</taxon>
    </lineage>
</organism>
<dbReference type="PANTHER" id="PTHR44137">
    <property type="entry name" value="BNAC03G44070D PROTEIN"/>
    <property type="match status" value="1"/>
</dbReference>
<dbReference type="InterPro" id="IPR001623">
    <property type="entry name" value="DnaJ_domain"/>
</dbReference>
<dbReference type="CDD" id="cd06257">
    <property type="entry name" value="DnaJ"/>
    <property type="match status" value="1"/>
</dbReference>